<evidence type="ECO:0000256" key="3">
    <source>
        <dbReference type="ARBA" id="ARBA00004322"/>
    </source>
</evidence>
<evidence type="ECO:0000313" key="13">
    <source>
        <dbReference type="EMBL" id="KAJ6808716.1"/>
    </source>
</evidence>
<comment type="caution">
    <text evidence="13">The sequence shown here is derived from an EMBL/GenBank/DDBJ whole genome shotgun (WGS) entry which is preliminary data.</text>
</comment>
<dbReference type="CDD" id="cd09080">
    <property type="entry name" value="TDP2"/>
    <property type="match status" value="1"/>
</dbReference>
<keyword evidence="6" id="KW-0227">DNA damage</keyword>
<evidence type="ECO:0000256" key="11">
    <source>
        <dbReference type="SAM" id="MobiDB-lite"/>
    </source>
</evidence>
<organism evidence="13 14">
    <name type="scientific">Iris pallida</name>
    <name type="common">Sweet iris</name>
    <dbReference type="NCBI Taxonomy" id="29817"/>
    <lineage>
        <taxon>Eukaryota</taxon>
        <taxon>Viridiplantae</taxon>
        <taxon>Streptophyta</taxon>
        <taxon>Embryophyta</taxon>
        <taxon>Tracheophyta</taxon>
        <taxon>Spermatophyta</taxon>
        <taxon>Magnoliopsida</taxon>
        <taxon>Liliopsida</taxon>
        <taxon>Asparagales</taxon>
        <taxon>Iridaceae</taxon>
        <taxon>Iridoideae</taxon>
        <taxon>Irideae</taxon>
        <taxon>Iris</taxon>
    </lineage>
</organism>
<dbReference type="GO" id="GO:0046872">
    <property type="term" value="F:metal ion binding"/>
    <property type="evidence" value="ECO:0007669"/>
    <property type="project" value="UniProtKB-KW"/>
</dbReference>
<keyword evidence="8" id="KW-0460">Magnesium</keyword>
<evidence type="ECO:0000256" key="7">
    <source>
        <dbReference type="ARBA" id="ARBA00022801"/>
    </source>
</evidence>
<keyword evidence="7" id="KW-0378">Hydrolase</keyword>
<dbReference type="InterPro" id="IPR051547">
    <property type="entry name" value="TDP2-like"/>
</dbReference>
<comment type="cofactor">
    <cofactor evidence="1">
        <name>Mn(2+)</name>
        <dbReference type="ChEBI" id="CHEBI:29035"/>
    </cofactor>
</comment>
<keyword evidence="4" id="KW-0540">Nuclease</keyword>
<dbReference type="GO" id="GO:0005737">
    <property type="term" value="C:cytoplasm"/>
    <property type="evidence" value="ECO:0007669"/>
    <property type="project" value="TreeGrafter"/>
</dbReference>
<comment type="cofactor">
    <cofactor evidence="2">
        <name>Mg(2+)</name>
        <dbReference type="ChEBI" id="CHEBI:18420"/>
    </cofactor>
</comment>
<keyword evidence="14" id="KW-1185">Reference proteome</keyword>
<feature type="region of interest" description="Disordered" evidence="11">
    <location>
        <begin position="60"/>
        <end position="99"/>
    </location>
</feature>
<feature type="domain" description="Endonuclease/exonuclease/phosphatase" evidence="12">
    <location>
        <begin position="169"/>
        <end position="413"/>
    </location>
</feature>
<evidence type="ECO:0000256" key="9">
    <source>
        <dbReference type="ARBA" id="ARBA00023204"/>
    </source>
</evidence>
<evidence type="ECO:0000256" key="1">
    <source>
        <dbReference type="ARBA" id="ARBA00001936"/>
    </source>
</evidence>
<dbReference type="GO" id="GO:0006302">
    <property type="term" value="P:double-strand break repair"/>
    <property type="evidence" value="ECO:0007669"/>
    <property type="project" value="TreeGrafter"/>
</dbReference>
<dbReference type="GO" id="GO:0070260">
    <property type="term" value="F:5'-tyrosyl-DNA phosphodiesterase activity"/>
    <property type="evidence" value="ECO:0007669"/>
    <property type="project" value="TreeGrafter"/>
</dbReference>
<evidence type="ECO:0000256" key="2">
    <source>
        <dbReference type="ARBA" id="ARBA00001946"/>
    </source>
</evidence>
<evidence type="ECO:0000259" key="12">
    <source>
        <dbReference type="Pfam" id="PF03372"/>
    </source>
</evidence>
<feature type="compositionally biased region" description="Low complexity" evidence="11">
    <location>
        <begin position="60"/>
        <end position="69"/>
    </location>
</feature>
<proteinExistence type="predicted"/>
<evidence type="ECO:0000256" key="8">
    <source>
        <dbReference type="ARBA" id="ARBA00022842"/>
    </source>
</evidence>
<dbReference type="GO" id="GO:0004518">
    <property type="term" value="F:nuclease activity"/>
    <property type="evidence" value="ECO:0007669"/>
    <property type="project" value="UniProtKB-KW"/>
</dbReference>
<evidence type="ECO:0000313" key="14">
    <source>
        <dbReference type="Proteomes" id="UP001140949"/>
    </source>
</evidence>
<evidence type="ECO:0000256" key="5">
    <source>
        <dbReference type="ARBA" id="ARBA00022723"/>
    </source>
</evidence>
<dbReference type="Proteomes" id="UP001140949">
    <property type="component" value="Unassembled WGS sequence"/>
</dbReference>
<dbReference type="Pfam" id="PF03372">
    <property type="entry name" value="Exo_endo_phos"/>
    <property type="match status" value="1"/>
</dbReference>
<keyword evidence="9" id="KW-0234">DNA repair</keyword>
<dbReference type="SUPFAM" id="SSF56219">
    <property type="entry name" value="DNase I-like"/>
    <property type="match status" value="1"/>
</dbReference>
<dbReference type="AlphaFoldDB" id="A0AAX6EXD7"/>
<feature type="compositionally biased region" description="Basic and acidic residues" evidence="11">
    <location>
        <begin position="15"/>
        <end position="34"/>
    </location>
</feature>
<comment type="subcellular location">
    <subcellularLocation>
        <location evidence="3">Nucleus</location>
        <location evidence="3">PML body</location>
    </subcellularLocation>
</comment>
<evidence type="ECO:0000256" key="6">
    <source>
        <dbReference type="ARBA" id="ARBA00022763"/>
    </source>
</evidence>
<reference evidence="13" key="2">
    <citation type="submission" date="2023-04" db="EMBL/GenBank/DDBJ databases">
        <authorList>
            <person name="Bruccoleri R.E."/>
            <person name="Oakeley E.J."/>
            <person name="Faust A.-M."/>
            <person name="Dessus-Babus S."/>
            <person name="Altorfer M."/>
            <person name="Burckhardt D."/>
            <person name="Oertli M."/>
            <person name="Naumann U."/>
            <person name="Petersen F."/>
            <person name="Wong J."/>
        </authorList>
    </citation>
    <scope>NUCLEOTIDE SEQUENCE</scope>
    <source>
        <strain evidence="13">GSM-AAB239-AS_SAM_17_03QT</strain>
        <tissue evidence="13">Leaf</tissue>
    </source>
</reference>
<protein>
    <recommendedName>
        <fullName evidence="12">Endonuclease/exonuclease/phosphatase domain-containing protein</fullName>
    </recommendedName>
</protein>
<evidence type="ECO:0000256" key="4">
    <source>
        <dbReference type="ARBA" id="ARBA00022722"/>
    </source>
</evidence>
<dbReference type="Gene3D" id="3.60.10.10">
    <property type="entry name" value="Endonuclease/exonuclease/phosphatase"/>
    <property type="match status" value="1"/>
</dbReference>
<dbReference type="FunFam" id="3.60.10.10:FF:000058">
    <property type="entry name" value="Tyrosyl-DNA phosphodiesterase 2"/>
    <property type="match status" value="1"/>
</dbReference>
<feature type="compositionally biased region" description="Basic and acidic residues" evidence="11">
    <location>
        <begin position="77"/>
        <end position="92"/>
    </location>
</feature>
<feature type="region of interest" description="Disordered" evidence="11">
    <location>
        <begin position="1"/>
        <end position="41"/>
    </location>
</feature>
<dbReference type="InterPro" id="IPR005135">
    <property type="entry name" value="Endo/exonuclease/phosphatase"/>
</dbReference>
<dbReference type="EMBL" id="JANAVB010033219">
    <property type="protein sequence ID" value="KAJ6808716.1"/>
    <property type="molecule type" value="Genomic_DNA"/>
</dbReference>
<dbReference type="InterPro" id="IPR036691">
    <property type="entry name" value="Endo/exonu/phosph_ase_sf"/>
</dbReference>
<dbReference type="PANTHER" id="PTHR15822:SF4">
    <property type="entry name" value="TYROSYL-DNA PHOSPHODIESTERASE 2"/>
    <property type="match status" value="1"/>
</dbReference>
<dbReference type="PANTHER" id="PTHR15822">
    <property type="entry name" value="TRAF AND TNF RECEPTOR-ASSOCIATED PROTEIN"/>
    <property type="match status" value="1"/>
</dbReference>
<dbReference type="GO" id="GO:0003697">
    <property type="term" value="F:single-stranded DNA binding"/>
    <property type="evidence" value="ECO:0007669"/>
    <property type="project" value="TreeGrafter"/>
</dbReference>
<gene>
    <name evidence="13" type="ORF">M6B38_165255</name>
</gene>
<keyword evidence="10" id="KW-0539">Nucleus</keyword>
<keyword evidence="5" id="KW-0479">Metal-binding</keyword>
<sequence length="423" mass="45800">MGNSESSSQFPPPPSDHDAKKFTERGRGGERESTESSSAGKALAAVAGGALLALGAYSLASSSSSDSGGFPTSYGSGDHDAKKFTERGRGGESTESSSAGKALAAVAGGALLARAYSLASSSSSSSDSDSSDEERAVAKMEKLRLGGFPTSYGSGNSDEPSFSRMIKILSYNVWFREDVEVHERMKAIGKIIQQHSPDVIFFQEVTPYIYDIFQSSNWRKAYECSVLPEQAKNRRYFSMLLSKLPVTQFRSKRFENSTMGRELCVAAIEAGAGKKLIVATSHLESPTPGTMNSAERVAQAEEALRLLNFADNVVFGGDMNWVEAPNADGPFPLLDGWYDPWSVLKPGEDGWTYDVKSNGMLRGMRPFRTRLDRFACKLADFKPVGIRMVGTEAIPGISWYNKGKVLPVLPSDHYGLLLTICPV</sequence>
<name>A0AAX6EXD7_IRIPA</name>
<accession>A0AAX6EXD7</accession>
<evidence type="ECO:0000256" key="10">
    <source>
        <dbReference type="ARBA" id="ARBA00023242"/>
    </source>
</evidence>
<reference evidence="13" key="1">
    <citation type="journal article" date="2023" name="GigaByte">
        <title>Genome assembly of the bearded iris, Iris pallida Lam.</title>
        <authorList>
            <person name="Bruccoleri R.E."/>
            <person name="Oakeley E.J."/>
            <person name="Faust A.M.E."/>
            <person name="Altorfer M."/>
            <person name="Dessus-Babus S."/>
            <person name="Burckhardt D."/>
            <person name="Oertli M."/>
            <person name="Naumann U."/>
            <person name="Petersen F."/>
            <person name="Wong J."/>
        </authorList>
    </citation>
    <scope>NUCLEOTIDE SEQUENCE</scope>
    <source>
        <strain evidence="13">GSM-AAB239-AS_SAM_17_03QT</strain>
    </source>
</reference>